<dbReference type="InterPro" id="IPR000210">
    <property type="entry name" value="BTB/POZ_dom"/>
</dbReference>
<dbReference type="SUPFAM" id="SSF54695">
    <property type="entry name" value="POZ domain"/>
    <property type="match status" value="1"/>
</dbReference>
<dbReference type="PANTHER" id="PTHR46672:SF1">
    <property type="entry name" value="OS08G0103600 PROTEIN"/>
    <property type="match status" value="1"/>
</dbReference>
<sequence>MTTGSTASAGDSRVETIARLGQWRIDTFGPCSYRRSDSFRLGIWNWYLSVEKNRVMVVRLYPEPCRLAKEQPPLARFMLRVSNTAPGRRCCVSPVHEKVLRGSDDFVWQVDSMFHGRFTVDVEFLDLKIASINGGEPSPIWPDEDMLQPLASRSSLRCLSRMLSESIHTDVTIRTSDGDLRAHKAVLSSTSPVFASMFFHDLRENQLSTIDIDDMTLSSCSALLGYIYGDIDQGEFWKHRVALLAAADKYDIADLKSCCEESLVEDIGLGNVLERLQEAWLYRLAGLKKACMSYLFEFGKIHDLRDEINAFFRQADRELMVEMFHEILGVWKSI</sequence>
<protein>
    <submittedName>
        <fullName evidence="3">BTB/POZ domain-containing protein</fullName>
    </submittedName>
</protein>
<feature type="domain" description="BTB" evidence="2">
    <location>
        <begin position="169"/>
        <end position="228"/>
    </location>
</feature>
<dbReference type="EMBL" id="SWLB01000007">
    <property type="protein sequence ID" value="KAF3336678.1"/>
    <property type="molecule type" value="Genomic_DNA"/>
</dbReference>
<evidence type="ECO:0000256" key="1">
    <source>
        <dbReference type="ARBA" id="ARBA00004906"/>
    </source>
</evidence>
<dbReference type="SMART" id="SM00225">
    <property type="entry name" value="BTB"/>
    <property type="match status" value="1"/>
</dbReference>
<accession>A0A833RBM5</accession>
<comment type="caution">
    <text evidence="3">The sequence shown here is derived from an EMBL/GenBank/DDBJ whole genome shotgun (WGS) entry which is preliminary data.</text>
</comment>
<dbReference type="Pfam" id="PF00651">
    <property type="entry name" value="BTB"/>
    <property type="match status" value="1"/>
</dbReference>
<dbReference type="InterPro" id="IPR011333">
    <property type="entry name" value="SKP1/BTB/POZ_sf"/>
</dbReference>
<dbReference type="AlphaFoldDB" id="A0A833RBM5"/>
<dbReference type="Gene3D" id="3.30.710.10">
    <property type="entry name" value="Potassium Channel Kv1.1, Chain A"/>
    <property type="match status" value="1"/>
</dbReference>
<dbReference type="CDD" id="cd18186">
    <property type="entry name" value="BTB_POZ_ZBTB_KLHL-like"/>
    <property type="match status" value="1"/>
</dbReference>
<dbReference type="OrthoDB" id="6359816at2759"/>
<evidence type="ECO:0000313" key="4">
    <source>
        <dbReference type="Proteomes" id="UP000623129"/>
    </source>
</evidence>
<proteinExistence type="predicted"/>
<dbReference type="Proteomes" id="UP000623129">
    <property type="component" value="Unassembled WGS sequence"/>
</dbReference>
<dbReference type="PROSITE" id="PS50097">
    <property type="entry name" value="BTB"/>
    <property type="match status" value="1"/>
</dbReference>
<evidence type="ECO:0000259" key="2">
    <source>
        <dbReference type="PROSITE" id="PS50097"/>
    </source>
</evidence>
<evidence type="ECO:0000313" key="3">
    <source>
        <dbReference type="EMBL" id="KAF3336678.1"/>
    </source>
</evidence>
<name>A0A833RBM5_9POAL</name>
<dbReference type="InterPro" id="IPR044714">
    <property type="entry name" value="AtSIBP1-like"/>
</dbReference>
<dbReference type="PANTHER" id="PTHR46672">
    <property type="entry name" value="OS08G0495500 PROTEIN-RELATED"/>
    <property type="match status" value="1"/>
</dbReference>
<gene>
    <name evidence="3" type="ORF">FCM35_KLT19264</name>
</gene>
<reference evidence="3" key="1">
    <citation type="submission" date="2020-01" db="EMBL/GenBank/DDBJ databases">
        <title>Genome sequence of Kobresia littledalei, the first chromosome-level genome in the family Cyperaceae.</title>
        <authorList>
            <person name="Qu G."/>
        </authorList>
    </citation>
    <scope>NUCLEOTIDE SEQUENCE</scope>
    <source>
        <strain evidence="3">C.B.Clarke</strain>
        <tissue evidence="3">Leaf</tissue>
    </source>
</reference>
<comment type="pathway">
    <text evidence="1">Protein modification; protein ubiquitination.</text>
</comment>
<organism evidence="3 4">
    <name type="scientific">Carex littledalei</name>
    <dbReference type="NCBI Taxonomy" id="544730"/>
    <lineage>
        <taxon>Eukaryota</taxon>
        <taxon>Viridiplantae</taxon>
        <taxon>Streptophyta</taxon>
        <taxon>Embryophyta</taxon>
        <taxon>Tracheophyta</taxon>
        <taxon>Spermatophyta</taxon>
        <taxon>Magnoliopsida</taxon>
        <taxon>Liliopsida</taxon>
        <taxon>Poales</taxon>
        <taxon>Cyperaceae</taxon>
        <taxon>Cyperoideae</taxon>
        <taxon>Cariceae</taxon>
        <taxon>Carex</taxon>
        <taxon>Carex subgen. Euthyceras</taxon>
    </lineage>
</organism>
<keyword evidence="4" id="KW-1185">Reference proteome</keyword>